<dbReference type="InterPro" id="IPR052158">
    <property type="entry name" value="INH-QAR"/>
</dbReference>
<dbReference type="AlphaFoldDB" id="A0A9E2KWW7"/>
<dbReference type="Pfam" id="PF01965">
    <property type="entry name" value="DJ-1_PfpI"/>
    <property type="match status" value="1"/>
</dbReference>
<evidence type="ECO:0000313" key="3">
    <source>
        <dbReference type="Proteomes" id="UP000724657"/>
    </source>
</evidence>
<reference evidence="2" key="1">
    <citation type="journal article" date="2021" name="PeerJ">
        <title>Extensive microbial diversity within the chicken gut microbiome revealed by metagenomics and culture.</title>
        <authorList>
            <person name="Gilroy R."/>
            <person name="Ravi A."/>
            <person name="Getino M."/>
            <person name="Pursley I."/>
            <person name="Horton D.L."/>
            <person name="Alikhan N.F."/>
            <person name="Baker D."/>
            <person name="Gharbi K."/>
            <person name="Hall N."/>
            <person name="Watson M."/>
            <person name="Adriaenssens E.M."/>
            <person name="Foster-Nyarko E."/>
            <person name="Jarju S."/>
            <person name="Secka A."/>
            <person name="Antonio M."/>
            <person name="Oren A."/>
            <person name="Chaudhuri R.R."/>
            <person name="La Ragione R."/>
            <person name="Hildebrand F."/>
            <person name="Pallen M.J."/>
        </authorList>
    </citation>
    <scope>NUCLEOTIDE SEQUENCE</scope>
    <source>
        <strain evidence="2">A6-441</strain>
    </source>
</reference>
<sequence length="196" mass="22044">MYRILLIISEGAEILEVAPFIDIFGWNSIVGKKNITLITAGFHNTISNTWNTKILAEINLEKEEIDISTFNALIIPGGFGFKGFFNDMKNIKFKNIIQNFVRKNKIVVGICTGVIALGEAGVLTNIKATTYLYDNNRYFNQLSKYGAIPIREEIVISDNIITCSAPKNAIEVAFYLLSHFTGEENMKKVKYNMGFL</sequence>
<dbReference type="GO" id="GO:0004642">
    <property type="term" value="F:phosphoribosylformylglycinamidine synthase activity"/>
    <property type="evidence" value="ECO:0007669"/>
    <property type="project" value="UniProtKB-EC"/>
</dbReference>
<feature type="domain" description="DJ-1/PfpI" evidence="1">
    <location>
        <begin position="3"/>
        <end position="177"/>
    </location>
</feature>
<dbReference type="PANTHER" id="PTHR43130:SF3">
    <property type="entry name" value="HTH-TYPE TRANSCRIPTIONAL REGULATOR RV1931C"/>
    <property type="match status" value="1"/>
</dbReference>
<evidence type="ECO:0000313" key="2">
    <source>
        <dbReference type="EMBL" id="MBU3841968.1"/>
    </source>
</evidence>
<organism evidence="2 3">
    <name type="scientific">Candidatus Fusobacterium pullicola</name>
    <dbReference type="NCBI Taxonomy" id="2838601"/>
    <lineage>
        <taxon>Bacteria</taxon>
        <taxon>Fusobacteriati</taxon>
        <taxon>Fusobacteriota</taxon>
        <taxon>Fusobacteriia</taxon>
        <taxon>Fusobacteriales</taxon>
        <taxon>Fusobacteriaceae</taxon>
        <taxon>Fusobacterium</taxon>
    </lineage>
</organism>
<dbReference type="PANTHER" id="PTHR43130">
    <property type="entry name" value="ARAC-FAMILY TRANSCRIPTIONAL REGULATOR"/>
    <property type="match status" value="1"/>
</dbReference>
<comment type="caution">
    <text evidence="2">The sequence shown here is derived from an EMBL/GenBank/DDBJ whole genome shotgun (WGS) entry which is preliminary data.</text>
</comment>
<dbReference type="InterPro" id="IPR029062">
    <property type="entry name" value="Class_I_gatase-like"/>
</dbReference>
<dbReference type="EC" id="6.3.5.3" evidence="2"/>
<dbReference type="Proteomes" id="UP000724657">
    <property type="component" value="Unassembled WGS sequence"/>
</dbReference>
<dbReference type="Gene3D" id="3.40.50.880">
    <property type="match status" value="1"/>
</dbReference>
<dbReference type="EMBL" id="JAHLFN010000025">
    <property type="protein sequence ID" value="MBU3841968.1"/>
    <property type="molecule type" value="Genomic_DNA"/>
</dbReference>
<proteinExistence type="predicted"/>
<protein>
    <submittedName>
        <fullName evidence="2">Phosphoribosylformylglycinamidine synthase subunit PurQ</fullName>
        <ecNumber evidence="2">6.3.5.3</ecNumber>
    </submittedName>
</protein>
<evidence type="ECO:0000259" key="1">
    <source>
        <dbReference type="Pfam" id="PF01965"/>
    </source>
</evidence>
<reference evidence="2" key="2">
    <citation type="submission" date="2021-04" db="EMBL/GenBank/DDBJ databases">
        <authorList>
            <person name="Gilroy R."/>
        </authorList>
    </citation>
    <scope>NUCLEOTIDE SEQUENCE</scope>
    <source>
        <strain evidence="2">A6-441</strain>
    </source>
</reference>
<gene>
    <name evidence="2" type="ORF">IAA47_03130</name>
</gene>
<dbReference type="InterPro" id="IPR002818">
    <property type="entry name" value="DJ-1/PfpI"/>
</dbReference>
<keyword evidence="2" id="KW-0436">Ligase</keyword>
<name>A0A9E2KWW7_9FUSO</name>
<dbReference type="SUPFAM" id="SSF52317">
    <property type="entry name" value="Class I glutamine amidotransferase-like"/>
    <property type="match status" value="1"/>
</dbReference>
<accession>A0A9E2KWW7</accession>